<accession>A0A2N9JGU0</accession>
<dbReference type="SUPFAM" id="SSF64376">
    <property type="entry name" value="YlxR-like"/>
    <property type="match status" value="1"/>
</dbReference>
<dbReference type="AlphaFoldDB" id="A0A2N9JGU0"/>
<reference evidence="2 3" key="1">
    <citation type="submission" date="2018-02" db="EMBL/GenBank/DDBJ databases">
        <authorList>
            <person name="Cohen D.B."/>
            <person name="Kent A.D."/>
        </authorList>
    </citation>
    <scope>NUCLEOTIDE SEQUENCE [LARGE SCALE GENOMIC DNA]</scope>
    <source>
        <strain evidence="2">1</strain>
    </source>
</reference>
<evidence type="ECO:0000313" key="2">
    <source>
        <dbReference type="EMBL" id="SPD86976.1"/>
    </source>
</evidence>
<dbReference type="RefSeq" id="WP_105185811.1">
    <property type="nucleotide sequence ID" value="NZ_BAAAGO010000032.1"/>
</dbReference>
<organism evidence="2 3">
    <name type="scientific">Micropruina glycogenica</name>
    <dbReference type="NCBI Taxonomy" id="75385"/>
    <lineage>
        <taxon>Bacteria</taxon>
        <taxon>Bacillati</taxon>
        <taxon>Actinomycetota</taxon>
        <taxon>Actinomycetes</taxon>
        <taxon>Propionibacteriales</taxon>
        <taxon>Nocardioidaceae</taxon>
        <taxon>Micropruina</taxon>
    </lineage>
</organism>
<evidence type="ECO:0000313" key="3">
    <source>
        <dbReference type="Proteomes" id="UP000238164"/>
    </source>
</evidence>
<dbReference type="InterPro" id="IPR007393">
    <property type="entry name" value="YlxR_dom"/>
</dbReference>
<dbReference type="EMBL" id="LT985188">
    <property type="protein sequence ID" value="SPD86976.1"/>
    <property type="molecule type" value="Genomic_DNA"/>
</dbReference>
<dbReference type="OrthoDB" id="5244965at2"/>
<protein>
    <recommendedName>
        <fullName evidence="1">YlxR domain-containing protein</fullName>
    </recommendedName>
</protein>
<dbReference type="KEGG" id="mgg:MPLG2_1946"/>
<dbReference type="Proteomes" id="UP000238164">
    <property type="component" value="Chromosome 1"/>
</dbReference>
<evidence type="ECO:0000259" key="1">
    <source>
        <dbReference type="Pfam" id="PF04296"/>
    </source>
</evidence>
<name>A0A2N9JGU0_9ACTN</name>
<dbReference type="Gene3D" id="3.30.1230.10">
    <property type="entry name" value="YlxR-like"/>
    <property type="match status" value="1"/>
</dbReference>
<dbReference type="PANTHER" id="PTHR34215">
    <property type="entry name" value="BLL0784 PROTEIN"/>
    <property type="match status" value="1"/>
</dbReference>
<feature type="domain" description="YlxR" evidence="1">
    <location>
        <begin position="6"/>
        <end position="74"/>
    </location>
</feature>
<proteinExistence type="predicted"/>
<dbReference type="Pfam" id="PF04296">
    <property type="entry name" value="YlxR"/>
    <property type="match status" value="1"/>
</dbReference>
<dbReference type="InterPro" id="IPR037465">
    <property type="entry name" value="YlxR"/>
</dbReference>
<dbReference type="PANTHER" id="PTHR34215:SF1">
    <property type="entry name" value="YLXR DOMAIN-CONTAINING PROTEIN"/>
    <property type="match status" value="1"/>
</dbReference>
<sequence>MTTPVRMCAGCRGRADKPTLVRLVWDGGSAVTIDEQQLLPGRGVYVHPACVERALKTRALARGLRRQLDAAAVRNVLASLSVG</sequence>
<dbReference type="InterPro" id="IPR035931">
    <property type="entry name" value="YlxR-like_sf"/>
</dbReference>
<gene>
    <name evidence="2" type="ORF">MPLG2_1946</name>
</gene>
<keyword evidence="3" id="KW-1185">Reference proteome</keyword>